<feature type="domain" description="Tetrahydrofolate dehydrogenase/cyclohydrolase NAD(P)-binding" evidence="10">
    <location>
        <begin position="120"/>
        <end position="254"/>
    </location>
</feature>
<reference evidence="11 12" key="1">
    <citation type="journal article" date="2015" name="Nature">
        <title>rRNA introns, odd ribosomes, and small enigmatic genomes across a large radiation of phyla.</title>
        <authorList>
            <person name="Brown C.T."/>
            <person name="Hug L.A."/>
            <person name="Thomas B.C."/>
            <person name="Sharon I."/>
            <person name="Castelle C.J."/>
            <person name="Singh A."/>
            <person name="Wilkins M.J."/>
            <person name="Williams K.H."/>
            <person name="Banfield J.F."/>
        </authorList>
    </citation>
    <scope>NUCLEOTIDE SEQUENCE [LARGE SCALE GENOMIC DNA]</scope>
</reference>
<dbReference type="Gene3D" id="3.40.50.720">
    <property type="entry name" value="NAD(P)-binding Rossmann-like Domain"/>
    <property type="match status" value="1"/>
</dbReference>
<evidence type="ECO:0000313" key="12">
    <source>
        <dbReference type="Proteomes" id="UP000034364"/>
    </source>
</evidence>
<dbReference type="AlphaFoldDB" id="A0A0G1S5E6"/>
<evidence type="ECO:0000256" key="2">
    <source>
        <dbReference type="ARBA" id="ARBA00022563"/>
    </source>
</evidence>
<dbReference type="Proteomes" id="UP000034364">
    <property type="component" value="Unassembled WGS sequence"/>
</dbReference>
<keyword evidence="3" id="KW-0658">Purine biosynthesis</keyword>
<dbReference type="InterPro" id="IPR036291">
    <property type="entry name" value="NAD(P)-bd_dom_sf"/>
</dbReference>
<dbReference type="PANTHER" id="PTHR48099:SF5">
    <property type="entry name" value="C-1-TETRAHYDROFOLATE SYNTHASE, CYTOPLASMIC"/>
    <property type="match status" value="1"/>
</dbReference>
<gene>
    <name evidence="11" type="ORF">UX87_C0006G0002</name>
</gene>
<evidence type="ECO:0000256" key="8">
    <source>
        <dbReference type="ARBA" id="ARBA00023268"/>
    </source>
</evidence>
<keyword evidence="8" id="KW-0511">Multifunctional enzyme</keyword>
<feature type="domain" description="Tetrahydrofolate dehydrogenase/cyclohydrolase catalytic" evidence="9">
    <location>
        <begin position="6"/>
        <end position="110"/>
    </location>
</feature>
<dbReference type="GO" id="GO:0004477">
    <property type="term" value="F:methenyltetrahydrofolate cyclohydrolase activity"/>
    <property type="evidence" value="ECO:0007669"/>
    <property type="project" value="TreeGrafter"/>
</dbReference>
<evidence type="ECO:0000259" key="10">
    <source>
        <dbReference type="Pfam" id="PF02882"/>
    </source>
</evidence>
<evidence type="ECO:0000256" key="1">
    <source>
        <dbReference type="ARBA" id="ARBA00004777"/>
    </source>
</evidence>
<keyword evidence="6" id="KW-0560">Oxidoreductase</keyword>
<dbReference type="InterPro" id="IPR020630">
    <property type="entry name" value="THF_DH/CycHdrlase_cat_dom"/>
</dbReference>
<keyword evidence="7" id="KW-0486">Methionine biosynthesis</keyword>
<evidence type="ECO:0000313" key="11">
    <source>
        <dbReference type="EMBL" id="KKU64602.1"/>
    </source>
</evidence>
<dbReference type="PATRIC" id="fig|1618353.3.peg.227"/>
<protein>
    <submittedName>
        <fullName evidence="11">Bifunctional protein FolD</fullName>
    </submittedName>
</protein>
<dbReference type="GO" id="GO:0006164">
    <property type="term" value="P:purine nucleotide biosynthetic process"/>
    <property type="evidence" value="ECO:0007669"/>
    <property type="project" value="UniProtKB-KW"/>
</dbReference>
<proteinExistence type="predicted"/>
<evidence type="ECO:0000256" key="3">
    <source>
        <dbReference type="ARBA" id="ARBA00022755"/>
    </source>
</evidence>
<dbReference type="EMBL" id="LCNV01000006">
    <property type="protein sequence ID" value="KKU64602.1"/>
    <property type="molecule type" value="Genomic_DNA"/>
</dbReference>
<dbReference type="InterPro" id="IPR020631">
    <property type="entry name" value="THF_DH/CycHdrlase_NAD-bd_dom"/>
</dbReference>
<dbReference type="Gene3D" id="3.40.50.10860">
    <property type="entry name" value="Leucine Dehydrogenase, chain A, domain 1"/>
    <property type="match status" value="1"/>
</dbReference>
<accession>A0A0G1S5E6</accession>
<keyword evidence="5" id="KW-0521">NADP</keyword>
<dbReference type="GO" id="GO:0009086">
    <property type="term" value="P:methionine biosynthetic process"/>
    <property type="evidence" value="ECO:0007669"/>
    <property type="project" value="UniProtKB-KW"/>
</dbReference>
<keyword evidence="2" id="KW-0554">One-carbon metabolism</keyword>
<dbReference type="SUPFAM" id="SSF51735">
    <property type="entry name" value="NAD(P)-binding Rossmann-fold domains"/>
    <property type="match status" value="1"/>
</dbReference>
<dbReference type="InterPro" id="IPR046346">
    <property type="entry name" value="Aminoacid_DH-like_N_sf"/>
</dbReference>
<evidence type="ECO:0000256" key="4">
    <source>
        <dbReference type="ARBA" id="ARBA00022801"/>
    </source>
</evidence>
<dbReference type="PANTHER" id="PTHR48099">
    <property type="entry name" value="C-1-TETRAHYDROFOLATE SYNTHASE, CYTOPLASMIC-RELATED"/>
    <property type="match status" value="1"/>
</dbReference>
<sequence length="258" mass="27892">MVIIFDGRTFADKVSESIGIKVRGLKLVSIFDPDNPGSVAYTKIKEKKAGELGVDFEKIQKTNDKELIKNKIHDLNADKDVNGIMVQMPLGFGDEDMEIAGIISPKKDVDGLNPYSGVMPATVRAVTEILNSINEAPDSRQKLCVLGNLGMVGRRMQEELENTGKYDVEGMDKEDFDPEKIREADIVISATGQAGLIKPEMVKAGVIAIDVGFPVGDFDPAIAQKAAFFTPVPGGVGPVTVAMLFANLAELISKRIKN</sequence>
<dbReference type="GO" id="GO:0035999">
    <property type="term" value="P:tetrahydrofolate interconversion"/>
    <property type="evidence" value="ECO:0007669"/>
    <property type="project" value="TreeGrafter"/>
</dbReference>
<dbReference type="InterPro" id="IPR000672">
    <property type="entry name" value="THF_DH/CycHdrlase"/>
</dbReference>
<comment type="pathway">
    <text evidence="1">One-carbon metabolism; tetrahydrofolate interconversion.</text>
</comment>
<name>A0A0G1S5E6_9BACT</name>
<dbReference type="SUPFAM" id="SSF53223">
    <property type="entry name" value="Aminoacid dehydrogenase-like, N-terminal domain"/>
    <property type="match status" value="1"/>
</dbReference>
<dbReference type="GO" id="GO:0004488">
    <property type="term" value="F:methylenetetrahydrofolate dehydrogenase (NADP+) activity"/>
    <property type="evidence" value="ECO:0007669"/>
    <property type="project" value="InterPro"/>
</dbReference>
<dbReference type="Pfam" id="PF00763">
    <property type="entry name" value="THF_DHG_CYH"/>
    <property type="match status" value="1"/>
</dbReference>
<comment type="caution">
    <text evidence="11">The sequence shown here is derived from an EMBL/GenBank/DDBJ whole genome shotgun (WGS) entry which is preliminary data.</text>
</comment>
<evidence type="ECO:0000256" key="7">
    <source>
        <dbReference type="ARBA" id="ARBA00023167"/>
    </source>
</evidence>
<keyword evidence="7" id="KW-0028">Amino-acid biosynthesis</keyword>
<evidence type="ECO:0000259" key="9">
    <source>
        <dbReference type="Pfam" id="PF00763"/>
    </source>
</evidence>
<keyword evidence="4" id="KW-0378">Hydrolase</keyword>
<evidence type="ECO:0000256" key="5">
    <source>
        <dbReference type="ARBA" id="ARBA00022857"/>
    </source>
</evidence>
<dbReference type="Pfam" id="PF02882">
    <property type="entry name" value="THF_DHG_CYH_C"/>
    <property type="match status" value="1"/>
</dbReference>
<organism evidence="11 12">
    <name type="scientific">Candidatus Amesbacteria bacterium GW2011_GWA1_47_16</name>
    <dbReference type="NCBI Taxonomy" id="1618353"/>
    <lineage>
        <taxon>Bacteria</taxon>
        <taxon>Candidatus Amesiibacteriota</taxon>
    </lineage>
</organism>
<dbReference type="GO" id="GO:0005829">
    <property type="term" value="C:cytosol"/>
    <property type="evidence" value="ECO:0007669"/>
    <property type="project" value="TreeGrafter"/>
</dbReference>
<evidence type="ECO:0000256" key="6">
    <source>
        <dbReference type="ARBA" id="ARBA00023002"/>
    </source>
</evidence>
<dbReference type="PRINTS" id="PR00085">
    <property type="entry name" value="THFDHDRGNASE"/>
</dbReference>